<reference evidence="1 2" key="1">
    <citation type="submission" date="2018-04" db="EMBL/GenBank/DDBJ databases">
        <title>The genome of golden apple snail Pomacea canaliculata provides insight into stress tolerance and invasive adaptation.</title>
        <authorList>
            <person name="Liu C."/>
            <person name="Liu B."/>
            <person name="Ren Y."/>
            <person name="Zhang Y."/>
            <person name="Wang H."/>
            <person name="Li S."/>
            <person name="Jiang F."/>
            <person name="Yin L."/>
            <person name="Zhang G."/>
            <person name="Qian W."/>
            <person name="Fan W."/>
        </authorList>
    </citation>
    <scope>NUCLEOTIDE SEQUENCE [LARGE SCALE GENOMIC DNA]</scope>
    <source>
        <strain evidence="1">SZHN2017</strain>
        <tissue evidence="1">Muscle</tissue>
    </source>
</reference>
<proteinExistence type="predicted"/>
<evidence type="ECO:0000313" key="1">
    <source>
        <dbReference type="EMBL" id="PVD36490.1"/>
    </source>
</evidence>
<sequence>MVGAAAAQVDEQLRYTCPPANVEQHIFRMLSDNVTADPIPTMDQVMKDLSAAPPEIQKSLENVGQNMESVAIGVSEHIMNPL</sequence>
<keyword evidence="2" id="KW-1185">Reference proteome</keyword>
<comment type="caution">
    <text evidence="1">The sequence shown here is derived from an EMBL/GenBank/DDBJ whole genome shotgun (WGS) entry which is preliminary data.</text>
</comment>
<accession>A0A2T7PSX1</accession>
<name>A0A2T7PSX1_POMCA</name>
<organism evidence="1 2">
    <name type="scientific">Pomacea canaliculata</name>
    <name type="common">Golden apple snail</name>
    <dbReference type="NCBI Taxonomy" id="400727"/>
    <lineage>
        <taxon>Eukaryota</taxon>
        <taxon>Metazoa</taxon>
        <taxon>Spiralia</taxon>
        <taxon>Lophotrochozoa</taxon>
        <taxon>Mollusca</taxon>
        <taxon>Gastropoda</taxon>
        <taxon>Caenogastropoda</taxon>
        <taxon>Architaenioglossa</taxon>
        <taxon>Ampullarioidea</taxon>
        <taxon>Ampullariidae</taxon>
        <taxon>Pomacea</taxon>
    </lineage>
</organism>
<dbReference type="AlphaFoldDB" id="A0A2T7PSX1"/>
<gene>
    <name evidence="1" type="ORF">C0Q70_03474</name>
</gene>
<dbReference type="EMBL" id="PZQS01000002">
    <property type="protein sequence ID" value="PVD36490.1"/>
    <property type="molecule type" value="Genomic_DNA"/>
</dbReference>
<evidence type="ECO:0000313" key="2">
    <source>
        <dbReference type="Proteomes" id="UP000245119"/>
    </source>
</evidence>
<protein>
    <submittedName>
        <fullName evidence="1">Uncharacterized protein</fullName>
    </submittedName>
</protein>
<dbReference type="OrthoDB" id="6207582at2759"/>
<dbReference type="Proteomes" id="UP000245119">
    <property type="component" value="Linkage Group LG2"/>
</dbReference>